<dbReference type="CDD" id="cd09083">
    <property type="entry name" value="EEP-1"/>
    <property type="match status" value="1"/>
</dbReference>
<evidence type="ECO:0000313" key="2">
    <source>
        <dbReference type="EMBL" id="GEO23306.1"/>
    </source>
</evidence>
<sequence>MNIFTSSRFKLPNLNLSIFKLPVILIMFTFLQAETSMAQEKYNIATYNIRYANPNDEGNLWEDRAPHLINLIRFHEMDIVGIQEGLFNQLEMIKEGLNFPYIGVGRDTGKKEGEFSAVFYNPEKFTLLEQNTFWLSPTPEKPSKGWDASLNRICTWGKFKTQEGQEFYVFNVHYDHRGQKAREESSKLIIQKIQAINTQNLPSILTGDFNIEDDNPAYKEIIKGGSMKDSKMESKNPPYGPLGTFTAFEWDMLPEKRIDYIFVNDGVSVTHQGTLSDNYGKKYPSDHFPVMVKVSIGNQ</sequence>
<evidence type="ECO:0000259" key="1">
    <source>
        <dbReference type="Pfam" id="PF03372"/>
    </source>
</evidence>
<dbReference type="Gene3D" id="3.60.10.10">
    <property type="entry name" value="Endonuclease/exonuclease/phosphatase"/>
    <property type="match status" value="1"/>
</dbReference>
<organism evidence="2 3">
    <name type="scientific">Cyclobacterium qasimii</name>
    <dbReference type="NCBI Taxonomy" id="1350429"/>
    <lineage>
        <taxon>Bacteria</taxon>
        <taxon>Pseudomonadati</taxon>
        <taxon>Bacteroidota</taxon>
        <taxon>Cytophagia</taxon>
        <taxon>Cytophagales</taxon>
        <taxon>Cyclobacteriaceae</taxon>
        <taxon>Cyclobacterium</taxon>
    </lineage>
</organism>
<keyword evidence="2" id="KW-0255">Endonuclease</keyword>
<keyword evidence="3" id="KW-1185">Reference proteome</keyword>
<protein>
    <submittedName>
        <fullName evidence="2">Endonuclease</fullName>
    </submittedName>
</protein>
<dbReference type="InterPro" id="IPR050410">
    <property type="entry name" value="CCR4/nocturin_mRNA_transcr"/>
</dbReference>
<dbReference type="SUPFAM" id="SSF56219">
    <property type="entry name" value="DNase I-like"/>
    <property type="match status" value="1"/>
</dbReference>
<reference evidence="2 3" key="1">
    <citation type="submission" date="2019-07" db="EMBL/GenBank/DDBJ databases">
        <title>Whole genome shotgun sequence of Cyclobacterium qasimii NBRC 106168.</title>
        <authorList>
            <person name="Hosoyama A."/>
            <person name="Uohara A."/>
            <person name="Ohji S."/>
            <person name="Ichikawa N."/>
        </authorList>
    </citation>
    <scope>NUCLEOTIDE SEQUENCE [LARGE SCALE GENOMIC DNA]</scope>
    <source>
        <strain evidence="2 3">NBRC 106168</strain>
    </source>
</reference>
<feature type="domain" description="Endonuclease/exonuclease/phosphatase" evidence="1">
    <location>
        <begin position="45"/>
        <end position="287"/>
    </location>
</feature>
<dbReference type="Proteomes" id="UP000321301">
    <property type="component" value="Unassembled WGS sequence"/>
</dbReference>
<dbReference type="InterPro" id="IPR005135">
    <property type="entry name" value="Endo/exonuclease/phosphatase"/>
</dbReference>
<dbReference type="EMBL" id="BJYV01000022">
    <property type="protein sequence ID" value="GEO23306.1"/>
    <property type="molecule type" value="Genomic_DNA"/>
</dbReference>
<dbReference type="InterPro" id="IPR036691">
    <property type="entry name" value="Endo/exonu/phosph_ase_sf"/>
</dbReference>
<dbReference type="GO" id="GO:0004519">
    <property type="term" value="F:endonuclease activity"/>
    <property type="evidence" value="ECO:0007669"/>
    <property type="project" value="UniProtKB-KW"/>
</dbReference>
<evidence type="ECO:0000313" key="3">
    <source>
        <dbReference type="Proteomes" id="UP000321301"/>
    </source>
</evidence>
<dbReference type="GO" id="GO:0000175">
    <property type="term" value="F:3'-5'-RNA exonuclease activity"/>
    <property type="evidence" value="ECO:0007669"/>
    <property type="project" value="TreeGrafter"/>
</dbReference>
<gene>
    <name evidence="2" type="ORF">CQA01_38400</name>
</gene>
<keyword evidence="2" id="KW-0540">Nuclease</keyword>
<dbReference type="AlphaFoldDB" id="A0A512CGK8"/>
<dbReference type="PANTHER" id="PTHR12121:SF36">
    <property type="entry name" value="ENDONUCLEASE_EXONUCLEASE_PHOSPHATASE DOMAIN-CONTAINING PROTEIN"/>
    <property type="match status" value="1"/>
</dbReference>
<dbReference type="RefSeq" id="WP_020893772.1">
    <property type="nucleotide sequence ID" value="NZ_BJYV01000022.1"/>
</dbReference>
<dbReference type="Pfam" id="PF03372">
    <property type="entry name" value="Exo_endo_phos"/>
    <property type="match status" value="1"/>
</dbReference>
<name>A0A512CGK8_9BACT</name>
<keyword evidence="2" id="KW-0378">Hydrolase</keyword>
<accession>A0A512CGK8</accession>
<comment type="caution">
    <text evidence="2">The sequence shown here is derived from an EMBL/GenBank/DDBJ whole genome shotgun (WGS) entry which is preliminary data.</text>
</comment>
<dbReference type="PANTHER" id="PTHR12121">
    <property type="entry name" value="CARBON CATABOLITE REPRESSOR PROTEIN 4"/>
    <property type="match status" value="1"/>
</dbReference>
<proteinExistence type="predicted"/>